<evidence type="ECO:0000313" key="3">
    <source>
        <dbReference type="Proteomes" id="UP000553632"/>
    </source>
</evidence>
<name>A0A7J6RMU5_PEROL</name>
<organism evidence="2 3">
    <name type="scientific">Perkinsus olseni</name>
    <name type="common">Perkinsus atlanticus</name>
    <dbReference type="NCBI Taxonomy" id="32597"/>
    <lineage>
        <taxon>Eukaryota</taxon>
        <taxon>Sar</taxon>
        <taxon>Alveolata</taxon>
        <taxon>Perkinsozoa</taxon>
        <taxon>Perkinsea</taxon>
        <taxon>Perkinsida</taxon>
        <taxon>Perkinsidae</taxon>
        <taxon>Perkinsus</taxon>
    </lineage>
</organism>
<gene>
    <name evidence="2" type="ORF">FOZ63_030544</name>
</gene>
<proteinExistence type="predicted"/>
<feature type="domain" description="EGF-like" evidence="1">
    <location>
        <begin position="286"/>
        <end position="297"/>
    </location>
</feature>
<dbReference type="InterPro" id="IPR015915">
    <property type="entry name" value="Kelch-typ_b-propeller"/>
</dbReference>
<dbReference type="Gene3D" id="2.120.10.80">
    <property type="entry name" value="Kelch-type beta propeller"/>
    <property type="match status" value="1"/>
</dbReference>
<dbReference type="AlphaFoldDB" id="A0A7J6RMU5"/>
<protein>
    <recommendedName>
        <fullName evidence="1">EGF-like domain-containing protein</fullName>
    </recommendedName>
</protein>
<dbReference type="Proteomes" id="UP000553632">
    <property type="component" value="Unassembled WGS sequence"/>
</dbReference>
<comment type="caution">
    <text evidence="2">The sequence shown here is derived from an EMBL/GenBank/DDBJ whole genome shotgun (WGS) entry which is preliminary data.</text>
</comment>
<reference evidence="2 3" key="1">
    <citation type="submission" date="2020-04" db="EMBL/GenBank/DDBJ databases">
        <title>Perkinsus olseni comparative genomics.</title>
        <authorList>
            <person name="Bogema D.R."/>
        </authorList>
    </citation>
    <scope>NUCLEOTIDE SEQUENCE [LARGE SCALE GENOMIC DNA]</scope>
    <source>
        <strain evidence="2 3">ATCC PRA-207</strain>
    </source>
</reference>
<evidence type="ECO:0000259" key="1">
    <source>
        <dbReference type="PROSITE" id="PS01186"/>
    </source>
</evidence>
<dbReference type="InterPro" id="IPR000742">
    <property type="entry name" value="EGF"/>
</dbReference>
<accession>A0A7J6RMU5</accession>
<dbReference type="SUPFAM" id="SSF117281">
    <property type="entry name" value="Kelch motif"/>
    <property type="match status" value="1"/>
</dbReference>
<dbReference type="PROSITE" id="PS01186">
    <property type="entry name" value="EGF_2"/>
    <property type="match status" value="1"/>
</dbReference>
<feature type="non-terminal residue" evidence="2">
    <location>
        <position position="1"/>
    </location>
</feature>
<sequence length="319" mass="35442">SGLLWREVFTAEKRPTPRVRRGAAAVTLRDQTGDAQLLMIGGRHHDDLFEDMWILDVQRSPRGARQWSRIDGTIRGPKPPPAAYHTLNHASTATGDMVVLLGGLTWSETRIAETDVLRDLDRRCFKQAKDIYSQFCTEDANYCDLDKAFDSIEMQCNTTNAERDGENHVGPFCCEVLADRDSITTASELSRKCKALCQTNAFSAEFDPRISEGVWIFHPNRCPNDCTSPSHGTCELSRCICKVGWFGDDCSRPLCPGSFCVTEERTLAQHCTFCSQRGTCLDSGECSCEDGWSDRDCSSAHCHNNCTALLGLVASCLYS</sequence>
<keyword evidence="3" id="KW-1185">Reference proteome</keyword>
<evidence type="ECO:0000313" key="2">
    <source>
        <dbReference type="EMBL" id="KAF4722089.1"/>
    </source>
</evidence>
<dbReference type="Gene3D" id="2.10.25.10">
    <property type="entry name" value="Laminin"/>
    <property type="match status" value="2"/>
</dbReference>
<dbReference type="EMBL" id="JABANO010024311">
    <property type="protein sequence ID" value="KAF4722089.1"/>
    <property type="molecule type" value="Genomic_DNA"/>
</dbReference>